<gene>
    <name evidence="13" type="ORF">F8388_016745</name>
</gene>
<dbReference type="Proteomes" id="UP000525078">
    <property type="component" value="Unassembled WGS sequence"/>
</dbReference>
<evidence type="ECO:0000313" key="13">
    <source>
        <dbReference type="EMBL" id="KAF4387336.1"/>
    </source>
</evidence>
<dbReference type="InterPro" id="IPR033124">
    <property type="entry name" value="Ser_caboxypep_his_AS"/>
</dbReference>
<keyword evidence="6" id="KW-0732">Signal</keyword>
<evidence type="ECO:0000256" key="6">
    <source>
        <dbReference type="ARBA" id="ARBA00022729"/>
    </source>
</evidence>
<evidence type="ECO:0000256" key="10">
    <source>
        <dbReference type="ARBA" id="ARBA00037399"/>
    </source>
</evidence>
<dbReference type="GO" id="GO:0005576">
    <property type="term" value="C:extracellular region"/>
    <property type="evidence" value="ECO:0007669"/>
    <property type="project" value="UniProtKB-SubCell"/>
</dbReference>
<dbReference type="GO" id="GO:0006508">
    <property type="term" value="P:proteolysis"/>
    <property type="evidence" value="ECO:0007669"/>
    <property type="project" value="UniProtKB-KW"/>
</dbReference>
<reference evidence="13 14" key="1">
    <citation type="journal article" date="2020" name="bioRxiv">
        <title>Sequence and annotation of 42 cannabis genomes reveals extensive copy number variation in cannabinoid synthesis and pathogen resistance genes.</title>
        <authorList>
            <person name="Mckernan K.J."/>
            <person name="Helbert Y."/>
            <person name="Kane L.T."/>
            <person name="Ebling H."/>
            <person name="Zhang L."/>
            <person name="Liu B."/>
            <person name="Eaton Z."/>
            <person name="Mclaughlin S."/>
            <person name="Kingan S."/>
            <person name="Baybayan P."/>
            <person name="Concepcion G."/>
            <person name="Jordan M."/>
            <person name="Riva A."/>
            <person name="Barbazuk W."/>
            <person name="Harkins T."/>
        </authorList>
    </citation>
    <scope>NUCLEOTIDE SEQUENCE [LARGE SCALE GENOMIC DNA]</scope>
    <source>
        <strain evidence="14">cv. Jamaican Lion 4</strain>
        <tissue evidence="13">Leaf</tissue>
    </source>
</reference>
<dbReference type="SUPFAM" id="SSF53474">
    <property type="entry name" value="alpha/beta-Hydrolases"/>
    <property type="match status" value="1"/>
</dbReference>
<comment type="caution">
    <text evidence="13">The sequence shown here is derived from an EMBL/GenBank/DDBJ whole genome shotgun (WGS) entry which is preliminary data.</text>
</comment>
<name>A0A7J6GWL9_CANSA</name>
<keyword evidence="12" id="KW-0812">Transmembrane</keyword>
<evidence type="ECO:0000256" key="5">
    <source>
        <dbReference type="ARBA" id="ARBA00022670"/>
    </source>
</evidence>
<sequence length="506" mass="56270">MAEHYYTKFFFLIIFYVYYILLSSEAAPSGSLVTKLPGFAGTFPSKHYSGYINIDGNPSGKNIFYYFVSSERNPTSDAVVLWLNGGPGCSSFDGFVYEHGPFSFEVGKAKGSLPKLHLNPFSWSKVSNIIYLDSPTGVGFSYSKDPTKYTTGDLQTASDTHTFLLKWFEQFPEFISNPFYIAGESYAGIYVPTLASEIAKGIKNGDKPVINLKGYMVGNGVTDPYFDGNALVPFAHGMALISDEIYEAARVACKGNYYANYDEANCNQKLQRVSQAIDGLNIYDVLEPCYHSPDTAKQKAKGNSSLPLSFQQLGMTDKPLPVRKRIFGRAWPFEAPVRDGIVPLWHTLAASSATTSRITVPCFDDEVATSWLNNKAVRKAIHAAPESVSGPWDLCTSRISYNHDSGSMIPYHKNLTMQGYQALIFSGDHDMCVPFTGSQSWTRSIGYKIIDEWRPWISNSQVAGYVQGYDHNLTYLTIKGAGHTVPEYKPHEALDFISRWLEGKPI</sequence>
<keyword evidence="7 11" id="KW-0378">Hydrolase</keyword>
<evidence type="ECO:0000256" key="3">
    <source>
        <dbReference type="ARBA" id="ARBA00022525"/>
    </source>
</evidence>
<dbReference type="PANTHER" id="PTHR11802">
    <property type="entry name" value="SERINE PROTEASE FAMILY S10 SERINE CARBOXYPEPTIDASE"/>
    <property type="match status" value="1"/>
</dbReference>
<dbReference type="Gene3D" id="3.40.50.1820">
    <property type="entry name" value="alpha/beta hydrolase"/>
    <property type="match status" value="1"/>
</dbReference>
<evidence type="ECO:0000256" key="7">
    <source>
        <dbReference type="ARBA" id="ARBA00022801"/>
    </source>
</evidence>
<dbReference type="InterPro" id="IPR018202">
    <property type="entry name" value="Ser_caboxypep_ser_AS"/>
</dbReference>
<dbReference type="InterPro" id="IPR001563">
    <property type="entry name" value="Peptidase_S10"/>
</dbReference>
<keyword evidence="8" id="KW-1015">Disulfide bond</keyword>
<evidence type="ECO:0000256" key="2">
    <source>
        <dbReference type="ARBA" id="ARBA00009431"/>
    </source>
</evidence>
<dbReference type="EC" id="3.4.16.-" evidence="11"/>
<evidence type="ECO:0000256" key="12">
    <source>
        <dbReference type="SAM" id="Phobius"/>
    </source>
</evidence>
<dbReference type="PRINTS" id="PR00724">
    <property type="entry name" value="CRBOXYPTASEC"/>
</dbReference>
<organism evidence="13 14">
    <name type="scientific">Cannabis sativa</name>
    <name type="common">Hemp</name>
    <name type="synonym">Marijuana</name>
    <dbReference type="NCBI Taxonomy" id="3483"/>
    <lineage>
        <taxon>Eukaryota</taxon>
        <taxon>Viridiplantae</taxon>
        <taxon>Streptophyta</taxon>
        <taxon>Embryophyta</taxon>
        <taxon>Tracheophyta</taxon>
        <taxon>Spermatophyta</taxon>
        <taxon>Magnoliopsida</taxon>
        <taxon>eudicotyledons</taxon>
        <taxon>Gunneridae</taxon>
        <taxon>Pentapetalae</taxon>
        <taxon>rosids</taxon>
        <taxon>fabids</taxon>
        <taxon>Rosales</taxon>
        <taxon>Cannabaceae</taxon>
        <taxon>Cannabis</taxon>
    </lineage>
</organism>
<comment type="similarity">
    <text evidence="2 11">Belongs to the peptidase S10 family.</text>
</comment>
<comment type="subcellular location">
    <subcellularLocation>
        <location evidence="1">Secreted</location>
    </subcellularLocation>
</comment>
<keyword evidence="4 11" id="KW-0121">Carboxypeptidase</keyword>
<dbReference type="PANTHER" id="PTHR11802:SF346">
    <property type="entry name" value="CARBOXYPEPTIDASE"/>
    <property type="match status" value="1"/>
</dbReference>
<evidence type="ECO:0000313" key="14">
    <source>
        <dbReference type="Proteomes" id="UP000525078"/>
    </source>
</evidence>
<dbReference type="GO" id="GO:0004185">
    <property type="term" value="F:serine-type carboxypeptidase activity"/>
    <property type="evidence" value="ECO:0007669"/>
    <property type="project" value="UniProtKB-UniRule"/>
</dbReference>
<keyword evidence="5 11" id="KW-0645">Protease</keyword>
<dbReference type="PROSITE" id="PS00131">
    <property type="entry name" value="CARBOXYPEPT_SER_SER"/>
    <property type="match status" value="1"/>
</dbReference>
<evidence type="ECO:0000256" key="11">
    <source>
        <dbReference type="RuleBase" id="RU361156"/>
    </source>
</evidence>
<keyword evidence="12" id="KW-0472">Membrane</keyword>
<dbReference type="PROSITE" id="PS00560">
    <property type="entry name" value="CARBOXYPEPT_SER_HIS"/>
    <property type="match status" value="1"/>
</dbReference>
<dbReference type="Pfam" id="PF00450">
    <property type="entry name" value="Peptidase_S10"/>
    <property type="match status" value="1"/>
</dbReference>
<keyword evidence="12" id="KW-1133">Transmembrane helix</keyword>
<dbReference type="EMBL" id="JAATIP010000039">
    <property type="protein sequence ID" value="KAF4387336.1"/>
    <property type="molecule type" value="Genomic_DNA"/>
</dbReference>
<evidence type="ECO:0000256" key="9">
    <source>
        <dbReference type="ARBA" id="ARBA00023180"/>
    </source>
</evidence>
<comment type="function">
    <text evidence="10">Probable carboxypeptidase.</text>
</comment>
<dbReference type="FunFam" id="3.40.50.1820:FF:000143">
    <property type="entry name" value="Carboxypeptidase"/>
    <property type="match status" value="1"/>
</dbReference>
<dbReference type="AlphaFoldDB" id="A0A7J6GWL9"/>
<dbReference type="GO" id="GO:0019748">
    <property type="term" value="P:secondary metabolic process"/>
    <property type="evidence" value="ECO:0007669"/>
    <property type="project" value="TreeGrafter"/>
</dbReference>
<dbReference type="FunFam" id="3.40.50.12670:FF:000001">
    <property type="entry name" value="Carboxypeptidase"/>
    <property type="match status" value="1"/>
</dbReference>
<evidence type="ECO:0000256" key="8">
    <source>
        <dbReference type="ARBA" id="ARBA00023157"/>
    </source>
</evidence>
<dbReference type="GO" id="GO:0016747">
    <property type="term" value="F:acyltransferase activity, transferring groups other than amino-acyl groups"/>
    <property type="evidence" value="ECO:0007669"/>
    <property type="project" value="TreeGrafter"/>
</dbReference>
<evidence type="ECO:0000256" key="4">
    <source>
        <dbReference type="ARBA" id="ARBA00022645"/>
    </source>
</evidence>
<accession>A0A7J6GWL9</accession>
<dbReference type="InterPro" id="IPR029058">
    <property type="entry name" value="AB_hydrolase_fold"/>
</dbReference>
<proteinExistence type="inferred from homology"/>
<keyword evidence="9" id="KW-0325">Glycoprotein</keyword>
<protein>
    <recommendedName>
        <fullName evidence="11">Carboxypeptidase</fullName>
        <ecNumber evidence="11">3.4.16.-</ecNumber>
    </recommendedName>
</protein>
<dbReference type="Gene3D" id="3.40.50.12670">
    <property type="match status" value="1"/>
</dbReference>
<evidence type="ECO:0000256" key="1">
    <source>
        <dbReference type="ARBA" id="ARBA00004613"/>
    </source>
</evidence>
<feature type="transmembrane region" description="Helical" evidence="12">
    <location>
        <begin position="5"/>
        <end position="22"/>
    </location>
</feature>
<keyword evidence="3" id="KW-0964">Secreted</keyword>